<dbReference type="Pfam" id="PF03016">
    <property type="entry name" value="Exostosin_GT47"/>
    <property type="match status" value="1"/>
</dbReference>
<dbReference type="InterPro" id="IPR004263">
    <property type="entry name" value="Exostosin"/>
</dbReference>
<reference evidence="4" key="1">
    <citation type="submission" date="2011-02" db="EMBL/GenBank/DDBJ databases">
        <title>The Genome Sequence of Capsaspora owczarzaki ATCC 30864.</title>
        <authorList>
            <person name="Russ C."/>
            <person name="Cuomo C."/>
            <person name="Burger G."/>
            <person name="Gray M.W."/>
            <person name="Holland P.W.H."/>
            <person name="King N."/>
            <person name="Lang F.B.F."/>
            <person name="Roger A.J."/>
            <person name="Ruiz-Trillo I."/>
            <person name="Young S.K."/>
            <person name="Zeng Q."/>
            <person name="Gargeya S."/>
            <person name="Alvarado L."/>
            <person name="Berlin A."/>
            <person name="Chapman S.B."/>
            <person name="Chen Z."/>
            <person name="Freedman E."/>
            <person name="Gellesch M."/>
            <person name="Goldberg J."/>
            <person name="Griggs A."/>
            <person name="Gujja S."/>
            <person name="Heilman E."/>
            <person name="Heiman D."/>
            <person name="Howarth C."/>
            <person name="Mehta T."/>
            <person name="Neiman D."/>
            <person name="Pearson M."/>
            <person name="Roberts A."/>
            <person name="Saif S."/>
            <person name="Shea T."/>
            <person name="Shenoy N."/>
            <person name="Sisk P."/>
            <person name="Stolte C."/>
            <person name="Sykes S."/>
            <person name="White J."/>
            <person name="Yandava C."/>
            <person name="Haas B."/>
            <person name="Nusbaum C."/>
            <person name="Birren B."/>
        </authorList>
    </citation>
    <scope>NUCLEOTIDE SEQUENCE</scope>
    <source>
        <strain evidence="4">ATCC 30864</strain>
    </source>
</reference>
<evidence type="ECO:0000256" key="1">
    <source>
        <dbReference type="ARBA" id="ARBA00010271"/>
    </source>
</evidence>
<dbReference type="OrthoDB" id="1924787at2759"/>
<dbReference type="PANTHER" id="PTHR11062">
    <property type="entry name" value="EXOSTOSIN HEPARAN SULFATE GLYCOSYLTRANSFERASE -RELATED"/>
    <property type="match status" value="1"/>
</dbReference>
<keyword evidence="4" id="KW-1185">Reference proteome</keyword>
<dbReference type="Proteomes" id="UP000008743">
    <property type="component" value="Unassembled WGS sequence"/>
</dbReference>
<evidence type="ECO:0000313" key="4">
    <source>
        <dbReference type="Proteomes" id="UP000008743"/>
    </source>
</evidence>
<comment type="similarity">
    <text evidence="1">Belongs to the glycosyltransferase 47 family.</text>
</comment>
<dbReference type="AlphaFoldDB" id="A0A0D2WUA1"/>
<proteinExistence type="inferred from homology"/>
<dbReference type="RefSeq" id="XP_004345502.1">
    <property type="nucleotide sequence ID" value="XM_004345452.1"/>
</dbReference>
<protein>
    <recommendedName>
        <fullName evidence="2">Exostosin GT47 domain-containing protein</fullName>
    </recommendedName>
</protein>
<dbReference type="InterPro" id="IPR040911">
    <property type="entry name" value="Exostosin_GT47"/>
</dbReference>
<dbReference type="InParanoid" id="A0A0D2WUA1"/>
<accession>A0A0D2WUA1</accession>
<dbReference type="eggNOG" id="KOG1021">
    <property type="taxonomic scope" value="Eukaryota"/>
</dbReference>
<feature type="domain" description="Exostosin GT47" evidence="2">
    <location>
        <begin position="115"/>
        <end position="404"/>
    </location>
</feature>
<dbReference type="PhylomeDB" id="A0A0D2WUA1"/>
<gene>
    <name evidence="3" type="ORF">CAOG_005912</name>
</gene>
<dbReference type="EMBL" id="KE346369">
    <property type="protein sequence ID" value="KJE95463.1"/>
    <property type="molecule type" value="Genomic_DNA"/>
</dbReference>
<name>A0A0D2WUA1_CAPO3</name>
<organism evidence="3 4">
    <name type="scientific">Capsaspora owczarzaki (strain ATCC 30864)</name>
    <dbReference type="NCBI Taxonomy" id="595528"/>
    <lineage>
        <taxon>Eukaryota</taxon>
        <taxon>Filasterea</taxon>
        <taxon>Capsaspora</taxon>
    </lineage>
</organism>
<sequence length="483" mass="53977">MQSKVWKRPLPIVVAVLVVLLVMRLTSTVSWESTLAGFSGQQHDDDDNDELGSEGELFDERCSPVKGGVPVHPKSQSDTNAAAAAALAAEIAAVPFQCMPSTLSSHLLDAPVGVLRIYVYKELLPSGDLLRDHCTAAGASAEVHFAKRPEEKYFLDWLATSKHATSNPNEAHFFIIPTPIECLFRITDDASLPALEVVQNVLNNHNYSIRAGHDHVLFTSSMAERAQTEVFHGASEQKYYSPVAVHFPNVILMSTESMYTQWFRPPRDIVIPPALNVDDYLDVLASSESEESFNEDRPQLCSYVGDFNSSAERKSIGDSATLRAKYTPVVTITDAVTAPAEVAAIYRQSSYCLAAQDETPSTMQMYEIMAAGCIPVLLTRNYLLPFPNHIDWELLIVRWLDEDIKGISIYIHLENLPRAHLVERRFLVRRARSLLTYGVERPSPPVAAFTHEDPHVRRRAYYTGPSGMIVRELADRFCRKYLL</sequence>
<dbReference type="GO" id="GO:0016757">
    <property type="term" value="F:glycosyltransferase activity"/>
    <property type="evidence" value="ECO:0007669"/>
    <property type="project" value="InterPro"/>
</dbReference>
<evidence type="ECO:0000313" key="3">
    <source>
        <dbReference type="EMBL" id="KJE95463.1"/>
    </source>
</evidence>
<evidence type="ECO:0000259" key="2">
    <source>
        <dbReference type="Pfam" id="PF03016"/>
    </source>
</evidence>